<dbReference type="PATRIC" id="fig|1303518.3.peg.2798"/>
<sequence>MLPVIKHSTYKLLGISVFLMGATCFPAAQTLPGLPAQTAPSTQQTTTSSTPPTPAPGSSVDFRTRPPWPVAAHILKRTPDMNGIIQDDQWNPFYTVTSGPITGTVFCDWDDNYLYVAARTSQPATLIIDVDASDNGWLRGSDNLELVVGPAGPNQKPALVARVLDASSAKDVPFWTTQGLDVNAILTAGRLINGTQEVEVAIPKDTAGLLPTAGATIGLRVEFIPPIAPTAYTPTAPYEPHLLLDANLVNSEVQTVPGINPHLELSDYRCIAGQKLFATLFLLNQTDQTIHLRSVLWQGTGNSKNAVDTISTVTPPSLPPHKTVKFGYKTILPKDLPLGNYTLQVTATLDDGRQVSASASFTVVEPIEAHLQPYPDPLYISGTTRLDLRVVITSAVPDHFRGRLEILQYPKAWQLEGKPERSVVVYGEDATGTSHVYFNLPADTKPGDYPIEARIIWFDKTWPLHCTVHVVGNEALTPPPNKK</sequence>
<organism evidence="3 4">
    <name type="scientific">Chthonomonas calidirosea (strain DSM 23976 / ICMP 18418 / T49)</name>
    <dbReference type="NCBI Taxonomy" id="1303518"/>
    <lineage>
        <taxon>Bacteria</taxon>
        <taxon>Bacillati</taxon>
        <taxon>Armatimonadota</taxon>
        <taxon>Chthonomonadia</taxon>
        <taxon>Chthonomonadales</taxon>
        <taxon>Chthonomonadaceae</taxon>
        <taxon>Chthonomonas</taxon>
    </lineage>
</organism>
<dbReference type="STRING" id="454171.CP488_01395"/>
<keyword evidence="4" id="KW-1185">Reference proteome</keyword>
<dbReference type="OrthoDB" id="9786766at2"/>
<dbReference type="Gene3D" id="2.60.40.1190">
    <property type="match status" value="1"/>
</dbReference>
<reference evidence="4" key="1">
    <citation type="submission" date="2013-03" db="EMBL/GenBank/DDBJ databases">
        <title>Genome sequence of Chthonomonas calidirosea, the first sequenced genome from the Armatimonadetes phylum (formally candidate division OP10).</title>
        <authorList>
            <person name="Lee K.C.Y."/>
            <person name="Morgan X.C."/>
            <person name="Dunfield P.F."/>
            <person name="Tamas I."/>
            <person name="Houghton K.M."/>
            <person name="Vyssotski M."/>
            <person name="Ryan J.L.J."/>
            <person name="Lagutin K."/>
            <person name="McDonald I.R."/>
            <person name="Stott M.B."/>
        </authorList>
    </citation>
    <scope>NUCLEOTIDE SEQUENCE [LARGE SCALE GENOMIC DNA]</scope>
    <source>
        <strain evidence="4">DSM 23976 / ICMP 18418 / T49</strain>
    </source>
</reference>
<dbReference type="KEGG" id="ccz:CCALI_02696"/>
<name>S0EZQ2_CHTCT</name>
<evidence type="ECO:0000313" key="3">
    <source>
        <dbReference type="EMBL" id="CCW36486.1"/>
    </source>
</evidence>
<accession>S0EZQ2</accession>
<dbReference type="CDD" id="cd00241">
    <property type="entry name" value="DOMON_like"/>
    <property type="match status" value="1"/>
</dbReference>
<feature type="signal peptide" evidence="2">
    <location>
        <begin position="1"/>
        <end position="27"/>
    </location>
</feature>
<dbReference type="EMBL" id="HF951689">
    <property type="protein sequence ID" value="CCW36486.1"/>
    <property type="molecule type" value="Genomic_DNA"/>
</dbReference>
<gene>
    <name evidence="3" type="ORF">CCALI_02696</name>
</gene>
<proteinExistence type="predicted"/>
<dbReference type="Proteomes" id="UP000014227">
    <property type="component" value="Chromosome I"/>
</dbReference>
<evidence type="ECO:0000256" key="2">
    <source>
        <dbReference type="SAM" id="SignalP"/>
    </source>
</evidence>
<feature type="region of interest" description="Disordered" evidence="1">
    <location>
        <begin position="35"/>
        <end position="65"/>
    </location>
</feature>
<protein>
    <recommendedName>
        <fullName evidence="5">NPCBM-associated, NEW3 domain of alpha-galactosidase</fullName>
    </recommendedName>
</protein>
<feature type="compositionally biased region" description="Low complexity" evidence="1">
    <location>
        <begin position="35"/>
        <end position="50"/>
    </location>
</feature>
<evidence type="ECO:0008006" key="5">
    <source>
        <dbReference type="Google" id="ProtNLM"/>
    </source>
</evidence>
<dbReference type="InParanoid" id="S0EZQ2"/>
<dbReference type="AlphaFoldDB" id="S0EZQ2"/>
<feature type="chain" id="PRO_5004486249" description="NPCBM-associated, NEW3 domain of alpha-galactosidase" evidence="2">
    <location>
        <begin position="28"/>
        <end position="483"/>
    </location>
</feature>
<evidence type="ECO:0000313" key="4">
    <source>
        <dbReference type="Proteomes" id="UP000014227"/>
    </source>
</evidence>
<dbReference type="SUPFAM" id="SSF49344">
    <property type="entry name" value="CBD9-like"/>
    <property type="match status" value="1"/>
</dbReference>
<dbReference type="HOGENOM" id="CLU_564634_0_0_0"/>
<keyword evidence="2" id="KW-0732">Signal</keyword>
<dbReference type="RefSeq" id="WP_016483995.1">
    <property type="nucleotide sequence ID" value="NC_021487.1"/>
</dbReference>
<evidence type="ECO:0000256" key="1">
    <source>
        <dbReference type="SAM" id="MobiDB-lite"/>
    </source>
</evidence>
<dbReference type="eggNOG" id="COG1361">
    <property type="taxonomic scope" value="Bacteria"/>
</dbReference>